<feature type="transmembrane region" description="Helical" evidence="1">
    <location>
        <begin position="6"/>
        <end position="29"/>
    </location>
</feature>
<dbReference type="RefSeq" id="WP_016476263.1">
    <property type="nucleotide sequence ID" value="NZ_CABFMO010000057.1"/>
</dbReference>
<keyword evidence="1" id="KW-0472">Membrane</keyword>
<comment type="caution">
    <text evidence="2">The sequence shown here is derived from an EMBL/GenBank/DDBJ whole genome shotgun (WGS) entry which is preliminary data.</text>
</comment>
<gene>
    <name evidence="2" type="ORF">HMPREF3233_01925</name>
</gene>
<sequence>MLESIQPYIGVLGCALAVILLVYCIILHIRLGSLTKKFNFFMQGENGASLERKLSVEITEIREAAKGLQDMIEEQTQIRNIQGNTLQKIGFKKYNAFDNIGNDLSFALTLLDGNNNGVCISSIYGRNDSRIFSKPIVKGKSLVNLSQEELESLNEALGERTNEEALASVIHSQ</sequence>
<keyword evidence="1" id="KW-0812">Transmembrane</keyword>
<name>A0A133RZZ2_9FIRM</name>
<proteinExistence type="predicted"/>
<protein>
    <recommendedName>
        <fullName evidence="4">DUF4446 family protein</fullName>
    </recommendedName>
</protein>
<reference evidence="2 3" key="1">
    <citation type="submission" date="2016-01" db="EMBL/GenBank/DDBJ databases">
        <authorList>
            <person name="Oliw E.H."/>
        </authorList>
    </citation>
    <scope>NUCLEOTIDE SEQUENCE [LARGE SCALE GENOMIC DNA]</scope>
    <source>
        <strain evidence="2 3">CMW7756B</strain>
    </source>
</reference>
<dbReference type="Pfam" id="PF14584">
    <property type="entry name" value="DUF4446"/>
    <property type="match status" value="1"/>
</dbReference>
<evidence type="ECO:0000256" key="1">
    <source>
        <dbReference type="SAM" id="Phobius"/>
    </source>
</evidence>
<dbReference type="AlphaFoldDB" id="A0A133RZZ2"/>
<organism evidence="2">
    <name type="scientific">Veillonella atypica</name>
    <dbReference type="NCBI Taxonomy" id="39777"/>
    <lineage>
        <taxon>Bacteria</taxon>
        <taxon>Bacillati</taxon>
        <taxon>Bacillota</taxon>
        <taxon>Negativicutes</taxon>
        <taxon>Veillonellales</taxon>
        <taxon>Veillonellaceae</taxon>
        <taxon>Veillonella</taxon>
    </lineage>
</organism>
<dbReference type="InterPro" id="IPR027981">
    <property type="entry name" value="DUF4446"/>
</dbReference>
<dbReference type="PATRIC" id="fig|39777.7.peg.1891"/>
<accession>A0A133RZZ2</accession>
<evidence type="ECO:0000313" key="3">
    <source>
        <dbReference type="Proteomes" id="UP000070226"/>
    </source>
</evidence>
<evidence type="ECO:0008006" key="4">
    <source>
        <dbReference type="Google" id="ProtNLM"/>
    </source>
</evidence>
<keyword evidence="1" id="KW-1133">Transmembrane helix</keyword>
<dbReference type="EMBL" id="LRQT01000120">
    <property type="protein sequence ID" value="KXA61342.1"/>
    <property type="molecule type" value="Genomic_DNA"/>
</dbReference>
<dbReference type="STRING" id="39777.B7L28_09365"/>
<evidence type="ECO:0000313" key="2">
    <source>
        <dbReference type="EMBL" id="KXA61342.1"/>
    </source>
</evidence>
<dbReference type="GeneID" id="57774581"/>
<dbReference type="Proteomes" id="UP000070226">
    <property type="component" value="Unassembled WGS sequence"/>
</dbReference>